<dbReference type="GO" id="GO:0016485">
    <property type="term" value="P:protein processing"/>
    <property type="evidence" value="ECO:0007669"/>
    <property type="project" value="EnsemblFungi"/>
</dbReference>
<feature type="binding site" evidence="9">
    <location>
        <position position="204"/>
    </location>
    <ligand>
        <name>Zn(2+)</name>
        <dbReference type="ChEBI" id="CHEBI:29105"/>
        <label>3</label>
    </ligand>
</feature>
<dbReference type="PANTHER" id="PTHR43330">
    <property type="entry name" value="METHIONINE AMINOPEPTIDASE"/>
    <property type="match status" value="1"/>
</dbReference>
<keyword evidence="3 9" id="KW-0963">Cytoplasm</keyword>
<dbReference type="PANTHER" id="PTHR43330:SF7">
    <property type="entry name" value="METHIONINE AMINOPEPTIDASE 1"/>
    <property type="match status" value="1"/>
</dbReference>
<evidence type="ECO:0000313" key="15">
    <source>
        <dbReference type="Proteomes" id="UP000242875"/>
    </source>
</evidence>
<evidence type="ECO:0000256" key="10">
    <source>
        <dbReference type="PROSITE-ProRule" id="PRU01357"/>
    </source>
</evidence>
<evidence type="ECO:0000256" key="3">
    <source>
        <dbReference type="ARBA" id="ARBA00022490"/>
    </source>
</evidence>
<feature type="region of interest" description="Disordered" evidence="12">
    <location>
        <begin position="83"/>
        <end position="102"/>
    </location>
</feature>
<feature type="binding site" evidence="9">
    <location>
        <position position="278"/>
    </location>
    <ligand>
        <name>Zn(2+)</name>
        <dbReference type="ChEBI" id="CHEBI:29105"/>
        <label>4</label>
        <note>catalytic</note>
    </ligand>
</feature>
<feature type="binding site" evidence="9">
    <location>
        <position position="215"/>
    </location>
    <ligand>
        <name>Zn(2+)</name>
        <dbReference type="ChEBI" id="CHEBI:29105"/>
        <label>3</label>
    </ligand>
</feature>
<evidence type="ECO:0000259" key="13">
    <source>
        <dbReference type="PROSITE" id="PS52013"/>
    </source>
</evidence>
<accession>A0A261XYQ2</accession>
<feature type="binding site" evidence="9">
    <location>
        <position position="311"/>
    </location>
    <ligand>
        <name>Zn(2+)</name>
        <dbReference type="ChEBI" id="CHEBI:29105"/>
        <label>4</label>
        <note>catalytic</note>
    </ligand>
</feature>
<dbReference type="GO" id="GO:0010629">
    <property type="term" value="P:negative regulation of gene expression"/>
    <property type="evidence" value="ECO:0007669"/>
    <property type="project" value="EnsemblFungi"/>
</dbReference>
<dbReference type="SUPFAM" id="SSF55920">
    <property type="entry name" value="Creatinase/aminopeptidase"/>
    <property type="match status" value="1"/>
</dbReference>
<dbReference type="Gene3D" id="6.10.140.2220">
    <property type="match status" value="1"/>
</dbReference>
<comment type="catalytic activity">
    <reaction evidence="9 11">
        <text>Release of N-terminal amino acids, preferentially methionine, from peptides and arylamides.</text>
        <dbReference type="EC" id="3.4.11.18"/>
    </reaction>
</comment>
<keyword evidence="6 10" id="KW-0863">Zinc-finger</keyword>
<evidence type="ECO:0000256" key="11">
    <source>
        <dbReference type="RuleBase" id="RU003653"/>
    </source>
</evidence>
<name>A0A261XYQ2_9FUNG</name>
<dbReference type="CDD" id="cd01086">
    <property type="entry name" value="MetAP1"/>
    <property type="match status" value="1"/>
</dbReference>
<dbReference type="Pfam" id="PF15801">
    <property type="entry name" value="zf-C6H2"/>
    <property type="match status" value="1"/>
</dbReference>
<feature type="binding site" evidence="9">
    <location>
        <position position="342"/>
    </location>
    <ligand>
        <name>Zn(2+)</name>
        <dbReference type="ChEBI" id="CHEBI:29105"/>
        <label>3</label>
    </ligand>
</feature>
<evidence type="ECO:0000256" key="8">
    <source>
        <dbReference type="ARBA" id="ARBA00022833"/>
    </source>
</evidence>
<evidence type="ECO:0000256" key="1">
    <source>
        <dbReference type="ARBA" id="ARBA00004496"/>
    </source>
</evidence>
<evidence type="ECO:0000256" key="2">
    <source>
        <dbReference type="ARBA" id="ARBA00022438"/>
    </source>
</evidence>
<dbReference type="Proteomes" id="UP000242875">
    <property type="component" value="Unassembled WGS sequence"/>
</dbReference>
<evidence type="ECO:0000256" key="4">
    <source>
        <dbReference type="ARBA" id="ARBA00022670"/>
    </source>
</evidence>
<evidence type="ECO:0000256" key="6">
    <source>
        <dbReference type="ARBA" id="ARBA00022771"/>
    </source>
</evidence>
<dbReference type="PRINTS" id="PR00599">
    <property type="entry name" value="MAPEPTIDASE"/>
</dbReference>
<feature type="binding site" evidence="9">
    <location>
        <position position="187"/>
    </location>
    <ligand>
        <name>a protein</name>
        <dbReference type="ChEBI" id="CHEBI:16541"/>
    </ligand>
    <ligandPart>
        <name>N-terminal L-methionine residue</name>
        <dbReference type="ChEBI" id="CHEBI:64731"/>
    </ligandPart>
</feature>
<reference evidence="14 15" key="1">
    <citation type="journal article" date="2017" name="Mycologia">
        <title>Bifiguratus adelaidae, gen. et sp. nov., a new member of Mucoromycotina in endophytic and soil-dwelling habitats.</title>
        <authorList>
            <person name="Torres-Cruz T.J."/>
            <person name="Billingsley Tobias T.L."/>
            <person name="Almatruk M."/>
            <person name="Hesse C."/>
            <person name="Kuske C.R."/>
            <person name="Desiro A."/>
            <person name="Benucci G.M."/>
            <person name="Bonito G."/>
            <person name="Stajich J.E."/>
            <person name="Dunlap C."/>
            <person name="Arnold A.E."/>
            <person name="Porras-Alfaro A."/>
        </authorList>
    </citation>
    <scope>NUCLEOTIDE SEQUENCE [LARGE SCALE GENOMIC DNA]</scope>
    <source>
        <strain evidence="14 15">AZ0501</strain>
    </source>
</reference>
<comment type="similarity">
    <text evidence="9 10">Belongs to the peptidase M24A family. Methionine aminopeptidase type 1 subfamily.</text>
</comment>
<feature type="binding site" evidence="9">
    <location>
        <position position="342"/>
    </location>
    <ligand>
        <name>Zn(2+)</name>
        <dbReference type="ChEBI" id="CHEBI:29105"/>
        <label>4</label>
        <note>catalytic</note>
    </ligand>
</feature>
<dbReference type="FunFam" id="3.90.230.10:FF:000010">
    <property type="entry name" value="Methionine aminopeptidase"/>
    <property type="match status" value="1"/>
</dbReference>
<dbReference type="InterPro" id="IPR001714">
    <property type="entry name" value="Pept_M24_MAP"/>
</dbReference>
<dbReference type="EC" id="3.4.11.18" evidence="11"/>
<dbReference type="NCBIfam" id="TIGR00500">
    <property type="entry name" value="met_pdase_I"/>
    <property type="match status" value="1"/>
</dbReference>
<dbReference type="InterPro" id="IPR000994">
    <property type="entry name" value="Pept_M24"/>
</dbReference>
<dbReference type="InterPro" id="IPR036005">
    <property type="entry name" value="Creatinase/aminopeptidase-like"/>
</dbReference>
<comment type="subcellular location">
    <subcellularLocation>
        <location evidence="1 9">Cytoplasm</location>
    </subcellularLocation>
</comment>
<feature type="domain" description="C6H2-type" evidence="13">
    <location>
        <begin position="3"/>
        <end position="56"/>
    </location>
</feature>
<evidence type="ECO:0000256" key="7">
    <source>
        <dbReference type="ARBA" id="ARBA00022801"/>
    </source>
</evidence>
<dbReference type="EMBL" id="MVBO01000083">
    <property type="protein sequence ID" value="OZJ03493.1"/>
    <property type="molecule type" value="Genomic_DNA"/>
</dbReference>
<proteinExistence type="inferred from homology"/>
<evidence type="ECO:0000256" key="9">
    <source>
        <dbReference type="HAMAP-Rule" id="MF_03174"/>
    </source>
</evidence>
<dbReference type="GO" id="GO:0008270">
    <property type="term" value="F:zinc ion binding"/>
    <property type="evidence" value="ECO:0007669"/>
    <property type="project" value="UniProtKB-KW"/>
</dbReference>
<feature type="binding site" evidence="9">
    <location>
        <position position="285"/>
    </location>
    <ligand>
        <name>a protein</name>
        <dbReference type="ChEBI" id="CHEBI:16541"/>
    </ligand>
    <ligandPart>
        <name>N-terminal L-methionine residue</name>
        <dbReference type="ChEBI" id="CHEBI:64731"/>
    </ligandPart>
</feature>
<feature type="binding site" evidence="9">
    <location>
        <position position="215"/>
    </location>
    <ligand>
        <name>Zn(2+)</name>
        <dbReference type="ChEBI" id="CHEBI:29105"/>
        <label>4</label>
        <note>catalytic</note>
    </ligand>
</feature>
<gene>
    <name evidence="14" type="ORF">BZG36_04030</name>
</gene>
<keyword evidence="2 9" id="KW-0031">Aminopeptidase</keyword>
<comment type="subunit">
    <text evidence="9">Associates with the 60S ribosomal subunit of the 80S translational complex.</text>
</comment>
<dbReference type="PROSITE" id="PS00680">
    <property type="entry name" value="MAP_1"/>
    <property type="match status" value="1"/>
</dbReference>
<dbReference type="HAMAP" id="MF_01974">
    <property type="entry name" value="MetAP_1"/>
    <property type="match status" value="1"/>
</dbReference>
<comment type="function">
    <text evidence="9 11">Cotranslationally removes the N-terminal methionine from nascent proteins. The N-terminal methionine is often cleaved when the second residue in the primary sequence is small and uncharged (Met-Ala-, Cys, Gly, Pro, Ser, Thr, or Val).</text>
</comment>
<comment type="cofactor">
    <cofactor evidence="11">
        <name>Co(2+)</name>
        <dbReference type="ChEBI" id="CHEBI:48828"/>
    </cofactor>
    <cofactor evidence="11">
        <name>Zn(2+)</name>
        <dbReference type="ChEBI" id="CHEBI:29105"/>
    </cofactor>
    <cofactor evidence="11">
        <name>Mn(2+)</name>
        <dbReference type="ChEBI" id="CHEBI:29035"/>
    </cofactor>
    <cofactor evidence="11">
        <name>Fe(2+)</name>
        <dbReference type="ChEBI" id="CHEBI:29033"/>
    </cofactor>
    <text evidence="11">Binds 2 divalent metal cations per subunit. Has a high-affinity and a low affinity metal-binding site. The true nature of the physiological cofactor is under debate. The enzyme is active with cobalt, zinc, manganese or divalent iron ions.</text>
</comment>
<protein>
    <recommendedName>
        <fullName evidence="11">Methionine aminopeptidase</fullName>
        <ecNumber evidence="11">3.4.11.18</ecNumber>
    </recommendedName>
</protein>
<dbReference type="GO" id="GO:0070006">
    <property type="term" value="F:metalloaminopeptidase activity"/>
    <property type="evidence" value="ECO:0007669"/>
    <property type="project" value="UniProtKB-UniRule"/>
</dbReference>
<dbReference type="PROSITE" id="PS52013">
    <property type="entry name" value="ZF_C6H2"/>
    <property type="match status" value="1"/>
</dbReference>
<keyword evidence="8" id="KW-0862">Zinc</keyword>
<dbReference type="GO" id="GO:0022626">
    <property type="term" value="C:cytosolic ribosome"/>
    <property type="evidence" value="ECO:0007669"/>
    <property type="project" value="EnsemblFungi"/>
</dbReference>
<dbReference type="AlphaFoldDB" id="A0A261XYQ2"/>
<keyword evidence="5 9" id="KW-0479">Metal-binding</keyword>
<keyword evidence="7 9" id="KW-0378">Hydrolase</keyword>
<evidence type="ECO:0000256" key="12">
    <source>
        <dbReference type="SAM" id="MobiDB-lite"/>
    </source>
</evidence>
<dbReference type="OrthoDB" id="3209743at2759"/>
<dbReference type="Pfam" id="PF00557">
    <property type="entry name" value="Peptidase_M24"/>
    <property type="match status" value="1"/>
</dbReference>
<keyword evidence="15" id="KW-1185">Reference proteome</keyword>
<dbReference type="InterPro" id="IPR002467">
    <property type="entry name" value="Pept_M24A_MAP1"/>
</dbReference>
<evidence type="ECO:0000313" key="14">
    <source>
        <dbReference type="EMBL" id="OZJ03493.1"/>
    </source>
</evidence>
<keyword evidence="4 9" id="KW-0645">Protease</keyword>
<feature type="compositionally biased region" description="Basic and acidic residues" evidence="12">
    <location>
        <begin position="85"/>
        <end position="102"/>
    </location>
</feature>
<evidence type="ECO:0000256" key="5">
    <source>
        <dbReference type="ARBA" id="ARBA00022723"/>
    </source>
</evidence>
<comment type="cofactor">
    <cofactor evidence="9">
        <name>Zn(2+)</name>
        <dbReference type="ChEBI" id="CHEBI:29105"/>
    </cofactor>
    <cofactor evidence="9">
        <name>Co(2+)</name>
        <dbReference type="ChEBI" id="CHEBI:48828"/>
    </cofactor>
    <cofactor evidence="9">
        <name>Mn(2+)</name>
        <dbReference type="ChEBI" id="CHEBI:29035"/>
    </cofactor>
    <cofactor evidence="9">
        <name>Fe(2+)</name>
        <dbReference type="ChEBI" id="CHEBI:29033"/>
    </cofactor>
    <text evidence="9">Binds 2 divalent metal cations per subunit. Has a high-affinity and a low affinity metal-binding site. The true nature of the physiological cofactor is under debate. The enzyme is active with zinc, cobalt, manganese or divalent iron ions. Has high activity with zinc; zinc cofactor is transferred into the active site region by the ZNG1 zinc chaperone.</text>
</comment>
<dbReference type="GO" id="GO:0004239">
    <property type="term" value="F:initiator methionyl aminopeptidase activity"/>
    <property type="evidence" value="ECO:0007669"/>
    <property type="project" value="UniProtKB-UniRule"/>
</dbReference>
<dbReference type="Gene3D" id="3.90.230.10">
    <property type="entry name" value="Creatinase/methionine aminopeptidase superfamily"/>
    <property type="match status" value="1"/>
</dbReference>
<comment type="caution">
    <text evidence="14">The sequence shown here is derived from an EMBL/GenBank/DDBJ whole genome shotgun (WGS) entry which is preliminary data.</text>
</comment>
<sequence>MDQHTCITEGCGKPAKLQCPTCLKQGIPGSYFCSQECFKSSWPKHKIVHKVATGTVSDITYNPFKGYSYTGDLRAVYPLSPKRQVPKDIPRPDYAEDGVPRSEQRLRGSTRIEVLNADEIEIMRRISKLAREVLDIGAKALKVGVTTDEIDRIVHEATIARGAYPSPLNYWNFPKSVCTSVNEVICHGIPDKRPLKDGDIVNIDVTLYKDGFHSDLNETYCVGTVDEAGIKLVNTARECLNLAIAEVKPGALFRDFGKVIEAHAKSQGFSTVKTFCGHGINRLFHCPPNVPHYAKNKAIGVCKPGVCFTIEPMICEGSWRDELWPDNWTAVTTDGRRSAQFEHTLLVTEDGVEILTA</sequence>
<dbReference type="GO" id="GO:0003729">
    <property type="term" value="F:mRNA binding"/>
    <property type="evidence" value="ECO:0007669"/>
    <property type="project" value="EnsemblFungi"/>
</dbReference>
<organism evidence="14 15">
    <name type="scientific">Bifiguratus adelaidae</name>
    <dbReference type="NCBI Taxonomy" id="1938954"/>
    <lineage>
        <taxon>Eukaryota</taxon>
        <taxon>Fungi</taxon>
        <taxon>Fungi incertae sedis</taxon>
        <taxon>Mucoromycota</taxon>
        <taxon>Mucoromycotina</taxon>
        <taxon>Endogonomycetes</taxon>
        <taxon>Endogonales</taxon>
        <taxon>Endogonales incertae sedis</taxon>
        <taxon>Bifiguratus</taxon>
    </lineage>
</organism>
<dbReference type="InterPro" id="IPR031615">
    <property type="entry name" value="Zfn-C6H2"/>
</dbReference>